<evidence type="ECO:0000313" key="1">
    <source>
        <dbReference type="EMBL" id="GMI83862.1"/>
    </source>
</evidence>
<sequence length="151" mass="17465">MATPQPAHANETWPLGDDEYSQDFEDTFSSSGCGCMGGLCWWPWRRNTNGYMVQVQAEEVRSESWVKRKAKKLKEMSEVVAGPRWKNFIRRFSTYGINKKRRSVMVQFQYDPHSYQLNFDQREAGAGFPDFSARFAAPQRDLGRDKQPGLV</sequence>
<evidence type="ECO:0000313" key="2">
    <source>
        <dbReference type="Proteomes" id="UP001165190"/>
    </source>
</evidence>
<accession>A0A9W7HVS8</accession>
<proteinExistence type="predicted"/>
<keyword evidence="2" id="KW-1185">Reference proteome</keyword>
<dbReference type="EMBL" id="BSYR01000019">
    <property type="protein sequence ID" value="GMI83862.1"/>
    <property type="molecule type" value="Genomic_DNA"/>
</dbReference>
<dbReference type="PANTHER" id="PTHR47076:SF1">
    <property type="entry name" value="NHL DOMAIN PROTEIN"/>
    <property type="match status" value="1"/>
</dbReference>
<dbReference type="PANTHER" id="PTHR47076">
    <property type="entry name" value="NHL DOMAIN PROTEIN"/>
    <property type="match status" value="1"/>
</dbReference>
<dbReference type="Proteomes" id="UP001165190">
    <property type="component" value="Unassembled WGS sequence"/>
</dbReference>
<gene>
    <name evidence="1" type="ORF">HRI_002055500</name>
</gene>
<reference evidence="1" key="1">
    <citation type="submission" date="2023-05" db="EMBL/GenBank/DDBJ databases">
        <title>Genome and transcriptome analyses reveal genes involved in the formation of fine ridges on petal epidermal cells in Hibiscus trionum.</title>
        <authorList>
            <person name="Koshimizu S."/>
            <person name="Masuda S."/>
            <person name="Ishii T."/>
            <person name="Shirasu K."/>
            <person name="Hoshino A."/>
            <person name="Arita M."/>
        </authorList>
    </citation>
    <scope>NUCLEOTIDE SEQUENCE</scope>
    <source>
        <strain evidence="1">Hamamatsu line</strain>
    </source>
</reference>
<comment type="caution">
    <text evidence="1">The sequence shown here is derived from an EMBL/GenBank/DDBJ whole genome shotgun (WGS) entry which is preliminary data.</text>
</comment>
<name>A0A9W7HVS8_HIBTR</name>
<organism evidence="1 2">
    <name type="scientific">Hibiscus trionum</name>
    <name type="common">Flower of an hour</name>
    <dbReference type="NCBI Taxonomy" id="183268"/>
    <lineage>
        <taxon>Eukaryota</taxon>
        <taxon>Viridiplantae</taxon>
        <taxon>Streptophyta</taxon>
        <taxon>Embryophyta</taxon>
        <taxon>Tracheophyta</taxon>
        <taxon>Spermatophyta</taxon>
        <taxon>Magnoliopsida</taxon>
        <taxon>eudicotyledons</taxon>
        <taxon>Gunneridae</taxon>
        <taxon>Pentapetalae</taxon>
        <taxon>rosids</taxon>
        <taxon>malvids</taxon>
        <taxon>Malvales</taxon>
        <taxon>Malvaceae</taxon>
        <taxon>Malvoideae</taxon>
        <taxon>Hibiscus</taxon>
    </lineage>
</organism>
<dbReference type="OrthoDB" id="1934748at2759"/>
<dbReference type="AlphaFoldDB" id="A0A9W7HVS8"/>
<protein>
    <submittedName>
        <fullName evidence="1">Uncharacterized protein</fullName>
    </submittedName>
</protein>